<accession>X1RGB3</accession>
<evidence type="ECO:0000313" key="1">
    <source>
        <dbReference type="EMBL" id="GAI79658.1"/>
    </source>
</evidence>
<name>X1RGB3_9ZZZZ</name>
<gene>
    <name evidence="1" type="ORF">S12H4_18874</name>
</gene>
<reference evidence="1" key="1">
    <citation type="journal article" date="2014" name="Front. Microbiol.">
        <title>High frequency of phylogenetically diverse reductive dehalogenase-homologous genes in deep subseafloor sedimentary metagenomes.</title>
        <authorList>
            <person name="Kawai M."/>
            <person name="Futagami T."/>
            <person name="Toyoda A."/>
            <person name="Takaki Y."/>
            <person name="Nishi S."/>
            <person name="Hori S."/>
            <person name="Arai W."/>
            <person name="Tsubouchi T."/>
            <person name="Morono Y."/>
            <person name="Uchiyama I."/>
            <person name="Ito T."/>
            <person name="Fujiyama A."/>
            <person name="Inagaki F."/>
            <person name="Takami H."/>
        </authorList>
    </citation>
    <scope>NUCLEOTIDE SEQUENCE</scope>
    <source>
        <strain evidence="1">Expedition CK06-06</strain>
    </source>
</reference>
<proteinExistence type="predicted"/>
<dbReference type="AlphaFoldDB" id="X1RGB3"/>
<comment type="caution">
    <text evidence="1">The sequence shown here is derived from an EMBL/GenBank/DDBJ whole genome shotgun (WGS) entry which is preliminary data.</text>
</comment>
<sequence length="69" mass="7775">MAKNVYFVGLDIACDDFVASIYQSPKQSIITKEGIENTLDGFNVFIAWLKEHGLGKTNSIIWYGSNWCL</sequence>
<protein>
    <submittedName>
        <fullName evidence="1">Uncharacterized protein</fullName>
    </submittedName>
</protein>
<dbReference type="EMBL" id="BARW01009372">
    <property type="protein sequence ID" value="GAI79658.1"/>
    <property type="molecule type" value="Genomic_DNA"/>
</dbReference>
<organism evidence="1">
    <name type="scientific">marine sediment metagenome</name>
    <dbReference type="NCBI Taxonomy" id="412755"/>
    <lineage>
        <taxon>unclassified sequences</taxon>
        <taxon>metagenomes</taxon>
        <taxon>ecological metagenomes</taxon>
    </lineage>
</organism>